<dbReference type="RefSeq" id="WP_170201299.1">
    <property type="nucleotide sequence ID" value="NZ_RJKE01000001.1"/>
</dbReference>
<dbReference type="GO" id="GO:0004674">
    <property type="term" value="F:protein serine/threonine kinase activity"/>
    <property type="evidence" value="ECO:0007669"/>
    <property type="project" value="UniProtKB-KW"/>
</dbReference>
<dbReference type="InterPro" id="IPR017441">
    <property type="entry name" value="Protein_kinase_ATP_BS"/>
</dbReference>
<dbReference type="InterPro" id="IPR011009">
    <property type="entry name" value="Kinase-like_dom_sf"/>
</dbReference>
<dbReference type="Gene3D" id="1.10.510.10">
    <property type="entry name" value="Transferase(Phosphotransferase) domain 1"/>
    <property type="match status" value="1"/>
</dbReference>
<dbReference type="EMBL" id="RJKE01000001">
    <property type="protein sequence ID" value="ROO83566.1"/>
    <property type="molecule type" value="Genomic_DNA"/>
</dbReference>
<keyword evidence="10" id="KW-1185">Reference proteome</keyword>
<dbReference type="PROSITE" id="PS00107">
    <property type="entry name" value="PROTEIN_KINASE_ATP"/>
    <property type="match status" value="1"/>
</dbReference>
<evidence type="ECO:0000256" key="4">
    <source>
        <dbReference type="ARBA" id="ARBA00022840"/>
    </source>
</evidence>
<evidence type="ECO:0000256" key="5">
    <source>
        <dbReference type="PROSITE-ProRule" id="PRU10141"/>
    </source>
</evidence>
<proteinExistence type="predicted"/>
<feature type="domain" description="Protein kinase" evidence="8">
    <location>
        <begin position="16"/>
        <end position="266"/>
    </location>
</feature>
<feature type="compositionally biased region" description="Low complexity" evidence="6">
    <location>
        <begin position="348"/>
        <end position="362"/>
    </location>
</feature>
<dbReference type="PROSITE" id="PS50011">
    <property type="entry name" value="PROTEIN_KINASE_DOM"/>
    <property type="match status" value="1"/>
</dbReference>
<evidence type="ECO:0000259" key="8">
    <source>
        <dbReference type="PROSITE" id="PS50011"/>
    </source>
</evidence>
<evidence type="ECO:0000256" key="7">
    <source>
        <dbReference type="SAM" id="Phobius"/>
    </source>
</evidence>
<comment type="caution">
    <text evidence="9">The sequence shown here is derived from an EMBL/GenBank/DDBJ whole genome shotgun (WGS) entry which is preliminary data.</text>
</comment>
<dbReference type="PROSITE" id="PS00108">
    <property type="entry name" value="PROTEIN_KINASE_ST"/>
    <property type="match status" value="1"/>
</dbReference>
<dbReference type="PANTHER" id="PTHR43289:SF34">
    <property type="entry name" value="SERINE_THREONINE-PROTEIN KINASE YBDM-RELATED"/>
    <property type="match status" value="1"/>
</dbReference>
<dbReference type="SMART" id="SM00220">
    <property type="entry name" value="S_TKc"/>
    <property type="match status" value="1"/>
</dbReference>
<dbReference type="GO" id="GO:0005524">
    <property type="term" value="F:ATP binding"/>
    <property type="evidence" value="ECO:0007669"/>
    <property type="project" value="UniProtKB-UniRule"/>
</dbReference>
<dbReference type="Pfam" id="PF00069">
    <property type="entry name" value="Pkinase"/>
    <property type="match status" value="1"/>
</dbReference>
<evidence type="ECO:0000256" key="6">
    <source>
        <dbReference type="SAM" id="MobiDB-lite"/>
    </source>
</evidence>
<protein>
    <submittedName>
        <fullName evidence="9">Serine/threonine protein kinase</fullName>
    </submittedName>
</protein>
<feature type="compositionally biased region" description="Pro residues" evidence="6">
    <location>
        <begin position="325"/>
        <end position="335"/>
    </location>
</feature>
<organism evidence="9 10">
    <name type="scientific">Actinocorallia herbida</name>
    <dbReference type="NCBI Taxonomy" id="58109"/>
    <lineage>
        <taxon>Bacteria</taxon>
        <taxon>Bacillati</taxon>
        <taxon>Actinomycetota</taxon>
        <taxon>Actinomycetes</taxon>
        <taxon>Streptosporangiales</taxon>
        <taxon>Thermomonosporaceae</taxon>
        <taxon>Actinocorallia</taxon>
    </lineage>
</organism>
<feature type="transmembrane region" description="Helical" evidence="7">
    <location>
        <begin position="385"/>
        <end position="405"/>
    </location>
</feature>
<gene>
    <name evidence="9" type="ORF">EDD29_1072</name>
</gene>
<keyword evidence="1" id="KW-0808">Transferase</keyword>
<feature type="binding site" evidence="5">
    <location>
        <position position="44"/>
    </location>
    <ligand>
        <name>ATP</name>
        <dbReference type="ChEBI" id="CHEBI:30616"/>
    </ligand>
</feature>
<feature type="compositionally biased region" description="Pro residues" evidence="6">
    <location>
        <begin position="284"/>
        <end position="295"/>
    </location>
</feature>
<dbReference type="Gene3D" id="3.30.200.20">
    <property type="entry name" value="Phosphorylase Kinase, domain 1"/>
    <property type="match status" value="1"/>
</dbReference>
<dbReference type="InterPro" id="IPR008271">
    <property type="entry name" value="Ser/Thr_kinase_AS"/>
</dbReference>
<keyword evidence="2 5" id="KW-0547">Nucleotide-binding</keyword>
<dbReference type="InterPro" id="IPR000719">
    <property type="entry name" value="Prot_kinase_dom"/>
</dbReference>
<keyword evidence="9" id="KW-0723">Serine/threonine-protein kinase</keyword>
<evidence type="ECO:0000256" key="2">
    <source>
        <dbReference type="ARBA" id="ARBA00022741"/>
    </source>
</evidence>
<dbReference type="AlphaFoldDB" id="A0A3N1CQH6"/>
<reference evidence="9 10" key="1">
    <citation type="submission" date="2018-11" db="EMBL/GenBank/DDBJ databases">
        <title>Sequencing the genomes of 1000 actinobacteria strains.</title>
        <authorList>
            <person name="Klenk H.-P."/>
        </authorList>
    </citation>
    <scope>NUCLEOTIDE SEQUENCE [LARGE SCALE GENOMIC DNA]</scope>
    <source>
        <strain evidence="9 10">DSM 44254</strain>
    </source>
</reference>
<keyword evidence="7" id="KW-1133">Transmembrane helix</keyword>
<keyword evidence="4 5" id="KW-0067">ATP-binding</keyword>
<accession>A0A3N1CQH6</accession>
<feature type="region of interest" description="Disordered" evidence="6">
    <location>
        <begin position="283"/>
        <end position="368"/>
    </location>
</feature>
<keyword evidence="7" id="KW-0472">Membrane</keyword>
<evidence type="ECO:0000313" key="10">
    <source>
        <dbReference type="Proteomes" id="UP000272400"/>
    </source>
</evidence>
<keyword evidence="3 9" id="KW-0418">Kinase</keyword>
<dbReference type="PANTHER" id="PTHR43289">
    <property type="entry name" value="MITOGEN-ACTIVATED PROTEIN KINASE KINASE KINASE 20-RELATED"/>
    <property type="match status" value="1"/>
</dbReference>
<name>A0A3N1CQH6_9ACTN</name>
<evidence type="ECO:0000313" key="9">
    <source>
        <dbReference type="EMBL" id="ROO83566.1"/>
    </source>
</evidence>
<dbReference type="CDD" id="cd14014">
    <property type="entry name" value="STKc_PknB_like"/>
    <property type="match status" value="1"/>
</dbReference>
<evidence type="ECO:0000256" key="3">
    <source>
        <dbReference type="ARBA" id="ARBA00022777"/>
    </source>
</evidence>
<dbReference type="SUPFAM" id="SSF56112">
    <property type="entry name" value="Protein kinase-like (PK-like)"/>
    <property type="match status" value="1"/>
</dbReference>
<keyword evidence="7" id="KW-0812">Transmembrane</keyword>
<evidence type="ECO:0000256" key="1">
    <source>
        <dbReference type="ARBA" id="ARBA00022679"/>
    </source>
</evidence>
<sequence>MNASLRPEDPATVGPYRLTGRLGAGGMGTVFLGADGDGRPVAVKVINPDAAGDPQFQTRFRREVEAARLVRRFCTAPVLDASVESAPFYIVTEHVAGPTLEEAVGRNGALPGADLEALAVGTATALAAIHDAGLVHRDLKPSNVLLSAFGPRVIDFGIARALDSGGGVTRAGQLIGTPSYMAPEIVKGGEPSAASDVFSWGCVIAFAGTGRGPFEGGTMPEILYRIAHDPPRLTGLDRALLPLVSRALDKDPRRRPTTADLLAAFTGVPDSSANTIASIEAIPAPAPEAPAPPRGTAPAKRGVDGSPFVAVVPEEGDAPLIGPLPASPSTPPAPTVSPARAKDDEPTGPGAADPVRPDPVAASAESEVSLGGTVQARIGLRTGMVVGVVAGLLIVPLLAVLLWALTDGADADGGTTAPQAKSPLSVPEGFLGTWQGRVVRAGDKGAGQKLTITLTGGGLGDKVGTSEHAGPACTKDLTLTEADAVQILVLESGSGAGCAGAVPVTLSLTGSELVYGLNDGAATAVGTLTR</sequence>
<dbReference type="Proteomes" id="UP000272400">
    <property type="component" value="Unassembled WGS sequence"/>
</dbReference>